<protein>
    <recommendedName>
        <fullName evidence="4">HAD family hydrolase</fullName>
    </recommendedName>
</protein>
<dbReference type="SUPFAM" id="SSF56784">
    <property type="entry name" value="HAD-like"/>
    <property type="match status" value="1"/>
</dbReference>
<dbReference type="PANTHER" id="PTHR43316:SF3">
    <property type="entry name" value="HALOACID DEHALOGENASE, TYPE II (AFU_ORTHOLOGUE AFUA_2G07750)-RELATED"/>
    <property type="match status" value="1"/>
</dbReference>
<evidence type="ECO:0000313" key="3">
    <source>
        <dbReference type="Proteomes" id="UP000068603"/>
    </source>
</evidence>
<dbReference type="InterPro" id="IPR023214">
    <property type="entry name" value="HAD_sf"/>
</dbReference>
<dbReference type="AlphaFoldDB" id="A0A106ZX30"/>
<dbReference type="InterPro" id="IPR006439">
    <property type="entry name" value="HAD-SF_hydro_IA"/>
</dbReference>
<sequence length="200" mass="22227">MSIKGILFDAYGTLCDIRDKRRPFAKLVQASPDRQRARDLVMTRPFDLREAAREFDVDGVDLDVLEDDLAAELASIELFEEVSEVLKHLRAGGLRLGVVSNLAQPYAEPLLRLLPFDLDAYAWSFSVGSLKPDSAIFTAALDMLDLSPDEILMVGDTFDADYEGARKSGMHALHLDREGVSERPVPTIMTLRKLTDYAPG</sequence>
<dbReference type="GO" id="GO:0016787">
    <property type="term" value="F:hydrolase activity"/>
    <property type="evidence" value="ECO:0007669"/>
    <property type="project" value="UniProtKB-KW"/>
</dbReference>
<dbReference type="RefSeq" id="WP_060149566.1">
    <property type="nucleotide sequence ID" value="NZ_CP156686.1"/>
</dbReference>
<keyword evidence="1" id="KW-0378">Hydrolase</keyword>
<comment type="caution">
    <text evidence="2">The sequence shown here is derived from an EMBL/GenBank/DDBJ whole genome shotgun (WGS) entry which is preliminary data.</text>
</comment>
<dbReference type="Gene3D" id="3.40.50.1000">
    <property type="entry name" value="HAD superfamily/HAD-like"/>
    <property type="match status" value="1"/>
</dbReference>
<accession>A0A106ZX30</accession>
<dbReference type="InterPro" id="IPR036412">
    <property type="entry name" value="HAD-like_sf"/>
</dbReference>
<dbReference type="Pfam" id="PF00702">
    <property type="entry name" value="Hydrolase"/>
    <property type="match status" value="1"/>
</dbReference>
<dbReference type="Proteomes" id="UP000068603">
    <property type="component" value="Unassembled WGS sequence"/>
</dbReference>
<proteinExistence type="predicted"/>
<dbReference type="InterPro" id="IPR051540">
    <property type="entry name" value="S-2-haloacid_dehalogenase"/>
</dbReference>
<organism evidence="2">
    <name type="scientific">Burkholderia stagnalis</name>
    <dbReference type="NCBI Taxonomy" id="1503054"/>
    <lineage>
        <taxon>Bacteria</taxon>
        <taxon>Pseudomonadati</taxon>
        <taxon>Pseudomonadota</taxon>
        <taxon>Betaproteobacteria</taxon>
        <taxon>Burkholderiales</taxon>
        <taxon>Burkholderiaceae</taxon>
        <taxon>Burkholderia</taxon>
        <taxon>Burkholderia cepacia complex</taxon>
    </lineage>
</organism>
<gene>
    <name evidence="2" type="ORF">WT44_08790</name>
</gene>
<evidence type="ECO:0000256" key="1">
    <source>
        <dbReference type="ARBA" id="ARBA00022801"/>
    </source>
</evidence>
<name>A0A106ZX30_9BURK</name>
<evidence type="ECO:0000313" key="2">
    <source>
        <dbReference type="EMBL" id="KWA65423.1"/>
    </source>
</evidence>
<dbReference type="GeneID" id="93057326"/>
<dbReference type="EMBL" id="LPHB01000029">
    <property type="protein sequence ID" value="KWA65423.1"/>
    <property type="molecule type" value="Genomic_DNA"/>
</dbReference>
<reference evidence="2 3" key="1">
    <citation type="submission" date="2015-11" db="EMBL/GenBank/DDBJ databases">
        <title>Expanding the genomic diversity of Burkholderia species for the development of highly accurate diagnostics.</title>
        <authorList>
            <person name="Sahl J."/>
            <person name="Keim P."/>
            <person name="Wagner D."/>
        </authorList>
    </citation>
    <scope>NUCLEOTIDE SEQUENCE [LARGE SCALE GENOMIC DNA]</scope>
    <source>
        <strain evidence="2 3">MSMB1960WGS</strain>
    </source>
</reference>
<dbReference type="SFLD" id="SFLDG01129">
    <property type="entry name" value="C1.5:_HAD__Beta-PGM__Phosphata"/>
    <property type="match status" value="1"/>
</dbReference>
<dbReference type="PANTHER" id="PTHR43316">
    <property type="entry name" value="HYDROLASE, HALOACID DELAHOGENASE-RELATED"/>
    <property type="match status" value="1"/>
</dbReference>
<dbReference type="NCBIfam" id="TIGR01549">
    <property type="entry name" value="HAD-SF-IA-v1"/>
    <property type="match status" value="1"/>
</dbReference>
<dbReference type="PRINTS" id="PR00413">
    <property type="entry name" value="HADHALOGNASE"/>
</dbReference>
<dbReference type="SFLD" id="SFLDS00003">
    <property type="entry name" value="Haloacid_Dehalogenase"/>
    <property type="match status" value="1"/>
</dbReference>
<evidence type="ECO:0008006" key="4">
    <source>
        <dbReference type="Google" id="ProtNLM"/>
    </source>
</evidence>
<dbReference type="STRING" id="1503054.WT74_20485"/>